<keyword evidence="5 6" id="KW-0131">Cell cycle</keyword>
<evidence type="ECO:0000259" key="8">
    <source>
        <dbReference type="Pfam" id="PF12830"/>
    </source>
</evidence>
<dbReference type="Pfam" id="PF12765">
    <property type="entry name" value="Cohesin_HEAT"/>
    <property type="match status" value="1"/>
</dbReference>
<feature type="compositionally biased region" description="Polar residues" evidence="7">
    <location>
        <begin position="562"/>
        <end position="581"/>
    </location>
</feature>
<dbReference type="InterPro" id="IPR016024">
    <property type="entry name" value="ARM-type_fold"/>
</dbReference>
<feature type="region of interest" description="Disordered" evidence="7">
    <location>
        <begin position="375"/>
        <end position="415"/>
    </location>
</feature>
<keyword evidence="4 6" id="KW-0539">Nucleus</keyword>
<feature type="compositionally biased region" description="Basic and acidic residues" evidence="7">
    <location>
        <begin position="2366"/>
        <end position="2387"/>
    </location>
</feature>
<feature type="compositionally biased region" description="Polar residues" evidence="7">
    <location>
        <begin position="266"/>
        <end position="283"/>
    </location>
</feature>
<evidence type="ECO:0000256" key="1">
    <source>
        <dbReference type="ARBA" id="ARBA00004123"/>
    </source>
</evidence>
<feature type="compositionally biased region" description="Basic and acidic residues" evidence="7">
    <location>
        <begin position="804"/>
        <end position="813"/>
    </location>
</feature>
<accession>A0ABP0FBI7</accession>
<evidence type="ECO:0000256" key="6">
    <source>
        <dbReference type="RuleBase" id="RU364107"/>
    </source>
</evidence>
<keyword evidence="10" id="KW-1185">Reference proteome</keyword>
<feature type="region of interest" description="Disordered" evidence="7">
    <location>
        <begin position="311"/>
        <end position="358"/>
    </location>
</feature>
<dbReference type="InterPro" id="IPR026003">
    <property type="entry name" value="Cohesin_HEAT"/>
</dbReference>
<feature type="region of interest" description="Disordered" evidence="7">
    <location>
        <begin position="880"/>
        <end position="903"/>
    </location>
</feature>
<comment type="subcellular location">
    <subcellularLocation>
        <location evidence="1 6">Nucleus</location>
    </subcellularLocation>
</comment>
<feature type="compositionally biased region" description="Basic residues" evidence="7">
    <location>
        <begin position="334"/>
        <end position="343"/>
    </location>
</feature>
<feature type="compositionally biased region" description="Basic and acidic residues" evidence="7">
    <location>
        <begin position="926"/>
        <end position="940"/>
    </location>
</feature>
<feature type="compositionally biased region" description="Acidic residues" evidence="7">
    <location>
        <begin position="2606"/>
        <end position="2615"/>
    </location>
</feature>
<dbReference type="PANTHER" id="PTHR21704">
    <property type="entry name" value="NIPPED-B-LIKE PROTEIN DELANGIN SCC2-RELATED"/>
    <property type="match status" value="1"/>
</dbReference>
<evidence type="ECO:0000256" key="4">
    <source>
        <dbReference type="ARBA" id="ARBA00023242"/>
    </source>
</evidence>
<feature type="region of interest" description="Disordered" evidence="7">
    <location>
        <begin position="919"/>
        <end position="940"/>
    </location>
</feature>
<gene>
    <name evidence="9" type="ORF">CVLEPA_LOCUS5662</name>
</gene>
<comment type="similarity">
    <text evidence="2 6">Belongs to the SCC2/Nipped-B family.</text>
</comment>
<feature type="region of interest" description="Disordered" evidence="7">
    <location>
        <begin position="562"/>
        <end position="592"/>
    </location>
</feature>
<dbReference type="InterPro" id="IPR024986">
    <property type="entry name" value="Nipped-B_C"/>
</dbReference>
<dbReference type="Proteomes" id="UP001642483">
    <property type="component" value="Unassembled WGS sequence"/>
</dbReference>
<evidence type="ECO:0000256" key="7">
    <source>
        <dbReference type="SAM" id="MobiDB-lite"/>
    </source>
</evidence>
<protein>
    <recommendedName>
        <fullName evidence="6">Nipped-B protein</fullName>
    </recommendedName>
</protein>
<dbReference type="Pfam" id="PF12830">
    <property type="entry name" value="Nipped-B_C"/>
    <property type="match status" value="1"/>
</dbReference>
<feature type="region of interest" description="Disordered" evidence="7">
    <location>
        <begin position="2519"/>
        <end position="2615"/>
    </location>
</feature>
<feature type="region of interest" description="Disordered" evidence="7">
    <location>
        <begin position="259"/>
        <end position="299"/>
    </location>
</feature>
<feature type="compositionally biased region" description="Basic and acidic residues" evidence="7">
    <location>
        <begin position="2589"/>
        <end position="2601"/>
    </location>
</feature>
<dbReference type="InterPro" id="IPR011989">
    <property type="entry name" value="ARM-like"/>
</dbReference>
<proteinExistence type="inferred from homology"/>
<comment type="caution">
    <text evidence="9">The sequence shown here is derived from an EMBL/GenBank/DDBJ whole genome shotgun (WGS) entry which is preliminary data.</text>
</comment>
<dbReference type="InterPro" id="IPR033031">
    <property type="entry name" value="Scc2/Nipped-B"/>
</dbReference>
<feature type="compositionally biased region" description="Polar residues" evidence="7">
    <location>
        <begin position="344"/>
        <end position="358"/>
    </location>
</feature>
<dbReference type="SUPFAM" id="SSF48371">
    <property type="entry name" value="ARM repeat"/>
    <property type="match status" value="1"/>
</dbReference>
<sequence length="2615" mass="295847">MNFNSDISKIPSGIPPYPIPGITDLIEELPHTTQTPHHLDAASRILNTPDAALVSHIVDAFASNPSDLIQHDSSNRERVGASPLLPGVFPRTSDVYSNKNMQPNLNPNLPHVALFNPMTQNPSTSVSISAYPPVAEPVAGTRMQSLYQGNSSRPPVSKPVQAVAPQPRHPPQVEKTIHAENTTMVYDQKANLLVNSSCNTPVQQEENPKICLKIRRTKKGHKHKEKHSSKHSMEYGIVSSDNKTEGAGPIKLKLSRVKQAPMTDGNKVSTEQSFKVSSLTMPETKSDASAGMDQKQAEDAATAMVKALFKENHPSSQLNTPDVSTTKSRNSKNEKRHKHKHKINLSQQHPNSEFVNSNESRDVLQQRLNSSMFLPSQPQHSTQIHTASAANKSNPMYPPTNPPHLQQQGSHSNPAYNATPYMPHNPNFHSTPMQGQQSQMQSQFISSTVNTHLNQTGTIQGHFRSPSVMPQYNSNAQQEGTAFSPNISSHPTQKQQMFSSSDMWNVSKSSHHSYFGHANQRSQMEFASKPPPYTEAVLTQQQSHNQFYQPVNHSSRAIESHSAMYSQNHQQSVHPPQQNVVRQPGHQHPGHIKRESSYQENVVQQTAFQSDHDLTRVSQNISEVAQQTSFQMKVSEQVKSQFPLQESAHITLPSQILYEQTRLQSASTESLQIQQPHVSLERESLTYNTFPPQQAMDQQMISAKPIKNVNYMNTPSSNEYCASQSNAKAKKKGHKQTGGFEHVRVKFIADAEEADIYKLKDIMYPDDTEVSSFSELQPGMQVVAKWPMNGKLYAAVVIDPLDNTGRRFRERKPPPKPFQVQQTSSRKDKKSFHEPSVVLNKLDPSALPSNIMLAKALPEPTGDEFGAYISMADRIKLKRRERMQKDWKPKDGKKRKRTDSTSSERNLISLDVFDEEFTSPARKRSHQEEVRKKERRRTAESRIMHGDVAGSFQRLTSMIATIFDEMDALDPRLLNEAQSGQKEGKIPQCLLLSRAQLQYLSGETAKIKAMGIMHQMPKQDLVRLLTLLEPNMRDGVNLKPLKPKGNSPEEQKWNRECRLDRVNSATEAALTAMNIMTAKYMPKAVYLDDVMDRAAQLLRQQLNNTIYPEYDLVYKGTSSQKKKGQKELTSTASTKMKRAHYKGTKNRAILQLYNKLNILLSLWEELVMVQPLTDTTILQISSVGISPFFVENVRELQLSAIRLTTGVFSRYDKHRSLLLEDIFQSLARLPTSKRNLRNYRLTFADEVLDSSDEEDHTSGRKGSAGVSGGELQHIQMVSALILQMIHAIVHIPLPEPEKTDIAFKDAKIQHEVDELKVVTSYEMAVKTAQTFLSVFLKKCASKNEDIDYRPLFENLVHDLLATVNKPEWPASEMLLSLLGRLLVHTFSTKSTEMSLRVASLDYLGVVAAKLRRDAITSRTDVSTVQGLLRRLEEARNEQDNEQIEQVDQQENEPQVNIEKQKQLPESEEEILTLRLQYLLLGYLRRNADADQSLLFAYNFYIGQWLRDVALEFQQFQQLQDQGKVDDSIEAQSSRLQACQRKKDALMELTSSASVAASVVSGQTSDQGGVKKPVNLSELQKNADKLAAGLTVEDAALVSRHLASTRPFSKAFDSYLSYILRVREESAVALRTRAIKCLAEVVAVDPSIMERDDIAQSVQSSLVDGSTSVREAAIDLIGRFVILKPDLVKHYYVMLTARILDTGVSVRKRVIRILRDLCHEYPDLPQLTDACVKMIRRVNDEDGIKKLVHDVFMKMWFTPVDPQDAASLKKKALLITDIVAANKERGYEWIEQLFKNLIDTPIPNPHVELSCQQIVDCLVQHVIIFENPNSKQGEYNQHAISQDSSVSANTSSQSKDRSVRLVATIQTMVQLARIRPRLLVTHVMTLQPYLATKCEMPDDVLTVHGVCRILELAIPLMEHPPEAFLASIEEDMMRMILTHRFHVVSAAVACLSAITCQVTFNYKLIWDCFQRMCSGLSNARALHLKTPEAIFHPKHLKQLLRTLFIIGHFCKNFDFDNEHIKGKTQICVKDKVYDCLLYFVNLETTSKTEELRGYSIAALGLLMVQDPNMMFRNSTKDLYRTLLDPRQPSDRLKKQVLQNLQNYLQTEDVKMQQAAEASVKKHKQEMDGIPINDPVKFSIDDPATDEDIKEICDVSSGMASSVMQLFLKQVLESFFHRHVMVRHAALHTVYLTLQQGLVHPVQCVPYLIAAASDSEAIVYKEADQQLVELNKRYHGFVHTKALQGMRLAYQLQSYTQQPNKIVRGFLESATAGDEPCGVNKASCSQLYYLVRSDRKHRRTLLLSLLKLFDDTVKTDLGMLVFVADNLAHFPYHTLDEPLFLMSQIEVYVSVSGSNVLQSFKEQLQKKTERRERRAAKLEEKEKRQKERGSDEEDSSSSSSLLSEDDSDDEGSIESRLPLHDDGITEFAHLSLACLLLLWLKQHLKTLFGFTDKKIHRYSPSEVNRANDKQCHRKKPDLKFEPTQALQHIQRLRTHMSCRHPEYIAAVVRQFKEFNELMNKLDPNEEDSDSEKEKKTPSKLSSAASIPPDPSKEDEEESDRDTDGEMPKPAAPLDVIRQSTALKSKKHSRQRSGEMRKRAEVRYLDSSSDSEEEFRGF</sequence>
<reference evidence="9 10" key="1">
    <citation type="submission" date="2024-02" db="EMBL/GenBank/DDBJ databases">
        <authorList>
            <person name="Daric V."/>
            <person name="Darras S."/>
        </authorList>
    </citation>
    <scope>NUCLEOTIDE SEQUENCE [LARGE SCALE GENOMIC DNA]</scope>
</reference>
<dbReference type="Gene3D" id="1.25.10.10">
    <property type="entry name" value="Leucine-rich Repeat Variant"/>
    <property type="match status" value="1"/>
</dbReference>
<dbReference type="EMBL" id="CAWYQH010000024">
    <property type="protein sequence ID" value="CAK8676183.1"/>
    <property type="molecule type" value="Genomic_DNA"/>
</dbReference>
<feature type="compositionally biased region" description="Acidic residues" evidence="7">
    <location>
        <begin position="2401"/>
        <end position="2410"/>
    </location>
</feature>
<dbReference type="CDD" id="cd23958">
    <property type="entry name" value="SCC2"/>
    <property type="match status" value="1"/>
</dbReference>
<feature type="compositionally biased region" description="Acidic residues" evidence="7">
    <location>
        <begin position="1439"/>
        <end position="1450"/>
    </location>
</feature>
<evidence type="ECO:0000256" key="3">
    <source>
        <dbReference type="ARBA" id="ARBA00022737"/>
    </source>
</evidence>
<feature type="region of interest" description="Disordered" evidence="7">
    <location>
        <begin position="2366"/>
        <end position="2412"/>
    </location>
</feature>
<feature type="compositionally biased region" description="Polar residues" evidence="7">
    <location>
        <begin position="375"/>
        <end position="394"/>
    </location>
</feature>
<name>A0ABP0FBI7_CLALP</name>
<feature type="region of interest" description="Disordered" evidence="7">
    <location>
        <begin position="804"/>
        <end position="835"/>
    </location>
</feature>
<evidence type="ECO:0000256" key="5">
    <source>
        <dbReference type="ARBA" id="ARBA00023306"/>
    </source>
</evidence>
<feature type="region of interest" description="Disordered" evidence="7">
    <location>
        <begin position="147"/>
        <end position="170"/>
    </location>
</feature>
<feature type="compositionally biased region" description="Polar residues" evidence="7">
    <location>
        <begin position="403"/>
        <end position="415"/>
    </location>
</feature>
<feature type="domain" description="Sister chromatid cohesion C-terminal" evidence="8">
    <location>
        <begin position="2158"/>
        <end position="2345"/>
    </location>
</feature>
<evidence type="ECO:0000256" key="2">
    <source>
        <dbReference type="ARBA" id="ARBA00009252"/>
    </source>
</evidence>
<feature type="compositionally biased region" description="Polar residues" evidence="7">
    <location>
        <begin position="314"/>
        <end position="328"/>
    </location>
</feature>
<feature type="region of interest" description="Disordered" evidence="7">
    <location>
        <begin position="1435"/>
        <end position="1461"/>
    </location>
</feature>
<evidence type="ECO:0000313" key="9">
    <source>
        <dbReference type="EMBL" id="CAK8676183.1"/>
    </source>
</evidence>
<evidence type="ECO:0000313" key="10">
    <source>
        <dbReference type="Proteomes" id="UP001642483"/>
    </source>
</evidence>
<keyword evidence="3 6" id="KW-0677">Repeat</keyword>
<dbReference type="PANTHER" id="PTHR21704:SF18">
    <property type="entry name" value="NIPPED-B-LIKE PROTEIN"/>
    <property type="match status" value="1"/>
</dbReference>
<organism evidence="9 10">
    <name type="scientific">Clavelina lepadiformis</name>
    <name type="common">Light-bulb sea squirt</name>
    <name type="synonym">Ascidia lepadiformis</name>
    <dbReference type="NCBI Taxonomy" id="159417"/>
    <lineage>
        <taxon>Eukaryota</taxon>
        <taxon>Metazoa</taxon>
        <taxon>Chordata</taxon>
        <taxon>Tunicata</taxon>
        <taxon>Ascidiacea</taxon>
        <taxon>Aplousobranchia</taxon>
        <taxon>Clavelinidae</taxon>
        <taxon>Clavelina</taxon>
    </lineage>
</organism>